<dbReference type="InterPro" id="IPR038765">
    <property type="entry name" value="Papain-like_cys_pep_sf"/>
</dbReference>
<evidence type="ECO:0000259" key="5">
    <source>
        <dbReference type="PROSITE" id="PS51935"/>
    </source>
</evidence>
<feature type="domain" description="NlpC/P60" evidence="5">
    <location>
        <begin position="54"/>
        <end position="201"/>
    </location>
</feature>
<evidence type="ECO:0000313" key="7">
    <source>
        <dbReference type="Proteomes" id="UP000297713"/>
    </source>
</evidence>
<dbReference type="InterPro" id="IPR000064">
    <property type="entry name" value="NLP_P60_dom"/>
</dbReference>
<evidence type="ECO:0000313" key="6">
    <source>
        <dbReference type="EMBL" id="TFE66993.1"/>
    </source>
</evidence>
<evidence type="ECO:0000256" key="2">
    <source>
        <dbReference type="ARBA" id="ARBA00022670"/>
    </source>
</evidence>
<organism evidence="6 7">
    <name type="scientific">Methylacidiphilum caldifontis</name>
    <dbReference type="NCBI Taxonomy" id="2795386"/>
    <lineage>
        <taxon>Bacteria</taxon>
        <taxon>Pseudomonadati</taxon>
        <taxon>Verrucomicrobiota</taxon>
        <taxon>Methylacidiphilae</taxon>
        <taxon>Methylacidiphilales</taxon>
        <taxon>Methylacidiphilaceae</taxon>
        <taxon>Methylacidiphilum (ex Ratnadevi et al. 2023)</taxon>
    </lineage>
</organism>
<dbReference type="GO" id="GO:0008234">
    <property type="term" value="F:cysteine-type peptidase activity"/>
    <property type="evidence" value="ECO:0007669"/>
    <property type="project" value="UniProtKB-KW"/>
</dbReference>
<evidence type="ECO:0000256" key="3">
    <source>
        <dbReference type="ARBA" id="ARBA00022801"/>
    </source>
</evidence>
<dbReference type="Proteomes" id="UP000297713">
    <property type="component" value="Unassembled WGS sequence"/>
</dbReference>
<proteinExistence type="inferred from homology"/>
<accession>A0A4Y8P8Q1</accession>
<sequence>MKYFLPFGIVLFVFSFVFAQQHVESNSSSSTLPSDIYPNASLEPEDLVEFPSLPKVIQLLLIKALALTKENLTYRYGLADPKEGAMDCSGFVYYLLTQMGLKDVPRSSSGLYCWVRKEGKFKAVLSNNPNSFELNDLKPGDLLFWIGTYSTQNDPPISHVMIYLGHEKQTGERVMVGSSDGRTYHGKRRWGVSVFDLFMKFPRYNSNGSTKFVGYGEIPGLNSMNYSCQPDGME</sequence>
<dbReference type="Gene3D" id="3.90.1720.10">
    <property type="entry name" value="endopeptidase domain like (from Nostoc punctiforme)"/>
    <property type="match status" value="1"/>
</dbReference>
<keyword evidence="3 6" id="KW-0378">Hydrolase</keyword>
<comment type="similarity">
    <text evidence="1">Belongs to the peptidase C40 family.</text>
</comment>
<dbReference type="PROSITE" id="PS51935">
    <property type="entry name" value="NLPC_P60"/>
    <property type="match status" value="1"/>
</dbReference>
<reference evidence="6 7" key="1">
    <citation type="submission" date="2016-05" db="EMBL/GenBank/DDBJ databases">
        <title>Diversity and Homogeneity among Thermoacidophilic Verrucomicrobia Methanotrophs Linked with Geographical Origin.</title>
        <authorList>
            <person name="Erikstad H.-A."/>
            <person name="Smestad N.B."/>
            <person name="Ceballos R.M."/>
            <person name="Birkeland N.-K."/>
        </authorList>
    </citation>
    <scope>NUCLEOTIDE SEQUENCE [LARGE SCALE GENOMIC DNA]</scope>
    <source>
        <strain evidence="6 7">Phi</strain>
    </source>
</reference>
<protein>
    <submittedName>
        <fullName evidence="6">Hydrolase</fullName>
    </submittedName>
</protein>
<dbReference type="RefSeq" id="WP_134440696.1">
    <property type="nucleotide sequence ID" value="NZ_CP065957.1"/>
</dbReference>
<dbReference type="OrthoDB" id="9813368at2"/>
<dbReference type="SUPFAM" id="SSF54001">
    <property type="entry name" value="Cysteine proteinases"/>
    <property type="match status" value="1"/>
</dbReference>
<evidence type="ECO:0000256" key="1">
    <source>
        <dbReference type="ARBA" id="ARBA00007074"/>
    </source>
</evidence>
<dbReference type="GO" id="GO:0006508">
    <property type="term" value="P:proteolysis"/>
    <property type="evidence" value="ECO:0007669"/>
    <property type="project" value="UniProtKB-KW"/>
</dbReference>
<gene>
    <name evidence="6" type="ORF">A7Q10_01700</name>
</gene>
<keyword evidence="4" id="KW-0788">Thiol protease</keyword>
<comment type="caution">
    <text evidence="6">The sequence shown here is derived from an EMBL/GenBank/DDBJ whole genome shotgun (WGS) entry which is preliminary data.</text>
</comment>
<keyword evidence="2" id="KW-0645">Protease</keyword>
<keyword evidence="7" id="KW-1185">Reference proteome</keyword>
<dbReference type="EMBL" id="LXQC01000165">
    <property type="protein sequence ID" value="TFE66993.1"/>
    <property type="molecule type" value="Genomic_DNA"/>
</dbReference>
<dbReference type="AlphaFoldDB" id="A0A4Y8P8Q1"/>
<name>A0A4Y8P8Q1_9BACT</name>
<evidence type="ECO:0000256" key="4">
    <source>
        <dbReference type="ARBA" id="ARBA00022807"/>
    </source>
</evidence>
<dbReference type="Pfam" id="PF00877">
    <property type="entry name" value="NLPC_P60"/>
    <property type="match status" value="1"/>
</dbReference>